<evidence type="ECO:0000256" key="6">
    <source>
        <dbReference type="PROSITE-ProRule" id="PRU00339"/>
    </source>
</evidence>
<dbReference type="InterPro" id="IPR009056">
    <property type="entry name" value="Cyt_c-like_dom"/>
</dbReference>
<dbReference type="EMBL" id="CP002042">
    <property type="protein sequence ID" value="ADH62853.1"/>
    <property type="molecule type" value="Genomic_DNA"/>
</dbReference>
<keyword evidence="8" id="KW-0175">Coiled coil</keyword>
<feature type="repeat" description="TPR" evidence="6">
    <location>
        <begin position="173"/>
        <end position="206"/>
    </location>
</feature>
<dbReference type="OrthoDB" id="9811281at2"/>
<proteinExistence type="predicted"/>
<keyword evidence="4" id="KW-0249">Electron transport</keyword>
<evidence type="ECO:0000256" key="2">
    <source>
        <dbReference type="ARBA" id="ARBA00022617"/>
    </source>
</evidence>
<evidence type="ECO:0000313" key="12">
    <source>
        <dbReference type="Proteomes" id="UP000001916"/>
    </source>
</evidence>
<keyword evidence="12" id="KW-1185">Reference proteome</keyword>
<dbReference type="InterPro" id="IPR051811">
    <property type="entry name" value="Cytochrome_c550/c551-like"/>
</dbReference>
<dbReference type="PANTHER" id="PTHR37823:SF4">
    <property type="entry name" value="MENAQUINOL-CYTOCHROME C REDUCTASE CYTOCHROME B_C SUBUNIT"/>
    <property type="match status" value="1"/>
</dbReference>
<keyword evidence="6" id="KW-0802">TPR repeat</keyword>
<keyword evidence="9" id="KW-0812">Transmembrane</keyword>
<feature type="coiled-coil region" evidence="8">
    <location>
        <begin position="36"/>
        <end position="71"/>
    </location>
</feature>
<evidence type="ECO:0000313" key="11">
    <source>
        <dbReference type="EMBL" id="ADH62853.1"/>
    </source>
</evidence>
<evidence type="ECO:0000256" key="9">
    <source>
        <dbReference type="SAM" id="Phobius"/>
    </source>
</evidence>
<evidence type="ECO:0000259" key="10">
    <source>
        <dbReference type="PROSITE" id="PS51007"/>
    </source>
</evidence>
<dbReference type="Gene3D" id="1.25.40.10">
    <property type="entry name" value="Tetratricopeptide repeat domain"/>
    <property type="match status" value="1"/>
</dbReference>
<dbReference type="GO" id="GO:0046872">
    <property type="term" value="F:metal ion binding"/>
    <property type="evidence" value="ECO:0007669"/>
    <property type="project" value="UniProtKB-KW"/>
</dbReference>
<dbReference type="HOGENOM" id="CLU_815646_0_0_0"/>
<evidence type="ECO:0000256" key="7">
    <source>
        <dbReference type="PROSITE-ProRule" id="PRU00433"/>
    </source>
</evidence>
<dbReference type="SMART" id="SM00028">
    <property type="entry name" value="TPR"/>
    <property type="match status" value="3"/>
</dbReference>
<feature type="transmembrane region" description="Helical" evidence="9">
    <location>
        <begin position="87"/>
        <end position="106"/>
    </location>
</feature>
<dbReference type="Pfam" id="PF13432">
    <property type="entry name" value="TPR_16"/>
    <property type="match status" value="1"/>
</dbReference>
<dbReference type="KEGG" id="msv:Mesil_0942"/>
<gene>
    <name evidence="11" type="ordered locus">Mesil_0942</name>
</gene>
<dbReference type="Pfam" id="PF13181">
    <property type="entry name" value="TPR_8"/>
    <property type="match status" value="1"/>
</dbReference>
<dbReference type="GO" id="GO:0020037">
    <property type="term" value="F:heme binding"/>
    <property type="evidence" value="ECO:0007669"/>
    <property type="project" value="InterPro"/>
</dbReference>
<dbReference type="RefSeq" id="WP_013157437.1">
    <property type="nucleotide sequence ID" value="NC_014212.1"/>
</dbReference>
<dbReference type="SUPFAM" id="SSF46626">
    <property type="entry name" value="Cytochrome c"/>
    <property type="match status" value="1"/>
</dbReference>
<dbReference type="Pfam" id="PF13442">
    <property type="entry name" value="Cytochrome_CBB3"/>
    <property type="match status" value="1"/>
</dbReference>
<dbReference type="eggNOG" id="COG0457">
    <property type="taxonomic scope" value="Bacteria"/>
</dbReference>
<dbReference type="PROSITE" id="PS51007">
    <property type="entry name" value="CYTC"/>
    <property type="match status" value="1"/>
</dbReference>
<keyword evidence="9" id="KW-1133">Transmembrane helix</keyword>
<keyword evidence="2 7" id="KW-0349">Heme</keyword>
<dbReference type="SUPFAM" id="SSF48452">
    <property type="entry name" value="TPR-like"/>
    <property type="match status" value="1"/>
</dbReference>
<dbReference type="STRING" id="526227.Mesil_0942"/>
<dbReference type="InterPro" id="IPR036909">
    <property type="entry name" value="Cyt_c-like_dom_sf"/>
</dbReference>
<evidence type="ECO:0000256" key="5">
    <source>
        <dbReference type="ARBA" id="ARBA00023004"/>
    </source>
</evidence>
<sequence length="329" mass="35883">MTLILILALLALLVAIGYALLPLYQVAQPFPPNPRPEELQAELQLLKAQAKEAEGEERKRLLFQIVQLEREIGPASEPPPPRRLSPALWGVVALGVIALGVGLYTFTLPRLPGETTVTARSEARELKRLEGRAKQTGQTGDWLAFAHKAWELQDFDRAGQAYIRVLQQDPRNVEAVRRVGILLFMGGRPQEAVQFLQIALRADPKATEGWLFLGNAYLQLGQREQAIQAWENYLANGGEARERVQNLIATAKAQQSAPGASGQQVYLQKCAACHGSQAQGGVGPKLAGNPIVKVPQAVSEIVKNGRGTMPAILLSDEELKTLLEYLGGL</sequence>
<evidence type="ECO:0000256" key="1">
    <source>
        <dbReference type="ARBA" id="ARBA00022448"/>
    </source>
</evidence>
<keyword evidence="3 7" id="KW-0479">Metal-binding</keyword>
<accession>D7BCG8</accession>
<evidence type="ECO:0000256" key="4">
    <source>
        <dbReference type="ARBA" id="ARBA00022982"/>
    </source>
</evidence>
<keyword evidence="5 7" id="KW-0408">Iron</keyword>
<feature type="domain" description="Cytochrome c" evidence="10">
    <location>
        <begin position="257"/>
        <end position="329"/>
    </location>
</feature>
<keyword evidence="9" id="KW-0472">Membrane</keyword>
<evidence type="ECO:0000256" key="8">
    <source>
        <dbReference type="SAM" id="Coils"/>
    </source>
</evidence>
<dbReference type="PANTHER" id="PTHR37823">
    <property type="entry name" value="CYTOCHROME C-553-LIKE"/>
    <property type="match status" value="1"/>
</dbReference>
<dbReference type="Gene3D" id="1.10.760.10">
    <property type="entry name" value="Cytochrome c-like domain"/>
    <property type="match status" value="1"/>
</dbReference>
<protein>
    <submittedName>
        <fullName evidence="11">Cytochrome c class I</fullName>
    </submittedName>
</protein>
<dbReference type="InterPro" id="IPR011990">
    <property type="entry name" value="TPR-like_helical_dom_sf"/>
</dbReference>
<dbReference type="Proteomes" id="UP000001916">
    <property type="component" value="Chromosome"/>
</dbReference>
<keyword evidence="1" id="KW-0813">Transport</keyword>
<name>D7BCG8_ALLS1</name>
<dbReference type="PROSITE" id="PS50005">
    <property type="entry name" value="TPR"/>
    <property type="match status" value="1"/>
</dbReference>
<evidence type="ECO:0000256" key="3">
    <source>
        <dbReference type="ARBA" id="ARBA00022723"/>
    </source>
</evidence>
<reference evidence="11 12" key="1">
    <citation type="journal article" date="2010" name="Stand. Genomic Sci.">
        <title>Complete genome sequence of Meiothermus silvanus type strain (VI-R2).</title>
        <authorList>
            <person name="Sikorski J."/>
            <person name="Tindall B.J."/>
            <person name="Lowry S."/>
            <person name="Lucas S."/>
            <person name="Nolan M."/>
            <person name="Copeland A."/>
            <person name="Glavina Del Rio T."/>
            <person name="Tice H."/>
            <person name="Cheng J.F."/>
            <person name="Han C."/>
            <person name="Pitluck S."/>
            <person name="Liolios K."/>
            <person name="Ivanova N."/>
            <person name="Mavromatis K."/>
            <person name="Mikhailova N."/>
            <person name="Pati A."/>
            <person name="Goodwin L."/>
            <person name="Chen A."/>
            <person name="Palaniappan K."/>
            <person name="Land M."/>
            <person name="Hauser L."/>
            <person name="Chang Y.J."/>
            <person name="Jeffries C.D."/>
            <person name="Rohde M."/>
            <person name="Goker M."/>
            <person name="Woyke T."/>
            <person name="Bristow J."/>
            <person name="Eisen J.A."/>
            <person name="Markowitz V."/>
            <person name="Hugenholtz P."/>
            <person name="Kyrpides N.C."/>
            <person name="Klenk H.P."/>
            <person name="Lapidus A."/>
        </authorList>
    </citation>
    <scope>NUCLEOTIDE SEQUENCE [LARGE SCALE GENOMIC DNA]</scope>
    <source>
        <strain evidence="12">ATCC 700542 / DSM 9946 / VI-R2</strain>
    </source>
</reference>
<organism evidence="11 12">
    <name type="scientific">Allomeiothermus silvanus (strain ATCC 700542 / DSM 9946 / NBRC 106475 / NCIMB 13440 / VI-R2)</name>
    <name type="common">Thermus silvanus</name>
    <dbReference type="NCBI Taxonomy" id="526227"/>
    <lineage>
        <taxon>Bacteria</taxon>
        <taxon>Thermotogati</taxon>
        <taxon>Deinococcota</taxon>
        <taxon>Deinococci</taxon>
        <taxon>Thermales</taxon>
        <taxon>Thermaceae</taxon>
        <taxon>Allomeiothermus</taxon>
    </lineage>
</organism>
<dbReference type="eggNOG" id="COG2010">
    <property type="taxonomic scope" value="Bacteria"/>
</dbReference>
<dbReference type="GO" id="GO:0009055">
    <property type="term" value="F:electron transfer activity"/>
    <property type="evidence" value="ECO:0007669"/>
    <property type="project" value="InterPro"/>
</dbReference>
<dbReference type="InterPro" id="IPR019734">
    <property type="entry name" value="TPR_rpt"/>
</dbReference>
<dbReference type="AlphaFoldDB" id="D7BCG8"/>